<feature type="region of interest" description="Disordered" evidence="1">
    <location>
        <begin position="393"/>
        <end position="414"/>
    </location>
</feature>
<protein>
    <submittedName>
        <fullName evidence="2">Uncharacterized protein</fullName>
    </submittedName>
</protein>
<accession>A0AAD8D8C6</accession>
<keyword evidence="3" id="KW-1185">Reference proteome</keyword>
<reference evidence="2" key="1">
    <citation type="submission" date="2022-02" db="EMBL/GenBank/DDBJ databases">
        <title>Atlantic sturgeon de novo genome assembly.</title>
        <authorList>
            <person name="Stock M."/>
            <person name="Klopp C."/>
            <person name="Guiguen Y."/>
            <person name="Cabau C."/>
            <person name="Parinello H."/>
            <person name="Santidrian Yebra-Pimentel E."/>
            <person name="Kuhl H."/>
            <person name="Dirks R.P."/>
            <person name="Guessner J."/>
            <person name="Wuertz S."/>
            <person name="Du K."/>
            <person name="Schartl M."/>
        </authorList>
    </citation>
    <scope>NUCLEOTIDE SEQUENCE</scope>
    <source>
        <strain evidence="2">STURGEONOMICS-FGT-2020</strain>
        <tissue evidence="2">Whole blood</tissue>
    </source>
</reference>
<dbReference type="Proteomes" id="UP001230051">
    <property type="component" value="Unassembled WGS sequence"/>
</dbReference>
<name>A0AAD8D8C6_ACIOX</name>
<evidence type="ECO:0000313" key="2">
    <source>
        <dbReference type="EMBL" id="KAK1165522.1"/>
    </source>
</evidence>
<dbReference type="EMBL" id="JAGXEW010000012">
    <property type="protein sequence ID" value="KAK1165522.1"/>
    <property type="molecule type" value="Genomic_DNA"/>
</dbReference>
<proteinExistence type="predicted"/>
<dbReference type="AlphaFoldDB" id="A0AAD8D8C6"/>
<evidence type="ECO:0000313" key="3">
    <source>
        <dbReference type="Proteomes" id="UP001230051"/>
    </source>
</evidence>
<feature type="region of interest" description="Disordered" evidence="1">
    <location>
        <begin position="1"/>
        <end position="20"/>
    </location>
</feature>
<feature type="compositionally biased region" description="Basic and acidic residues" evidence="1">
    <location>
        <begin position="227"/>
        <end position="240"/>
    </location>
</feature>
<evidence type="ECO:0000256" key="1">
    <source>
        <dbReference type="SAM" id="MobiDB-lite"/>
    </source>
</evidence>
<feature type="region of interest" description="Disordered" evidence="1">
    <location>
        <begin position="552"/>
        <end position="575"/>
    </location>
</feature>
<sequence length="628" mass="72313">MFNEGDEDWDTDPDYINTGTERDLRWGTSIRAYSYSSTAETPPIVSELSKFIQNYLVIRKVPDQLTQPQSSKEGQISKRFQHLLQQECDIEKEVVNEEKPIKSCKEVSPLLVPHSPRLVQTPSTESCRPFICGPATTCNQSPEDKPKEHIQPYCEQPYYGEDSVATEKCDASLLEQRQVDSKDLSRCSISIEKYEEFPQRKLNSLCQPCPPEDLQSSHGDMDVVSEPDPHRPRGHLCQKDDSNQWSPPGYLILIKHRVIPCSTLDMENLCQPVHTSSLALEKLDRDQTQYVHLMKAKYEKGIRCQQQTAKETKRSKRQDSLQHLEYERNKRSRQSNESIRMLAENGLHFVGTTHQCKLNSVACFKAEHSGNCDGECFVCQGHQHMPVEASFRRNESTGHGSQMNRQARRTKKNVEAQKWVERISKGELHRSSSEKQGLTQCRHACPSQLPRCHTEREAQRQTCTCKACWSLNRQQDRDSSYPGSKCGHKHCETPRVSRSWANVRSATKQDDGFPEAKQSLKSTFLSNTDKLEVPTPQCLCCNFSRRIQHCHTPQEPKKRSRRQPRVSRPPRQASQERLGLAFLNTEDLESWLRGERELADRQQLAWRLSNMNLRRESWSSNYCHSSAE</sequence>
<comment type="caution">
    <text evidence="2">The sequence shown here is derived from an EMBL/GenBank/DDBJ whole genome shotgun (WGS) entry which is preliminary data.</text>
</comment>
<feature type="compositionally biased region" description="Acidic residues" evidence="1">
    <location>
        <begin position="1"/>
        <end position="13"/>
    </location>
</feature>
<feature type="region of interest" description="Disordered" evidence="1">
    <location>
        <begin position="216"/>
        <end position="240"/>
    </location>
</feature>
<organism evidence="2 3">
    <name type="scientific">Acipenser oxyrinchus oxyrinchus</name>
    <dbReference type="NCBI Taxonomy" id="40147"/>
    <lineage>
        <taxon>Eukaryota</taxon>
        <taxon>Metazoa</taxon>
        <taxon>Chordata</taxon>
        <taxon>Craniata</taxon>
        <taxon>Vertebrata</taxon>
        <taxon>Euteleostomi</taxon>
        <taxon>Actinopterygii</taxon>
        <taxon>Chondrostei</taxon>
        <taxon>Acipenseriformes</taxon>
        <taxon>Acipenseridae</taxon>
        <taxon>Acipenser</taxon>
    </lineage>
</organism>
<gene>
    <name evidence="2" type="ORF">AOXY_G14082</name>
</gene>